<keyword evidence="3" id="KW-1185">Reference proteome</keyword>
<dbReference type="KEGG" id="dpa:109546792"/>
<name>A0AAR5QJZ8_DENPD</name>
<evidence type="ECO:0000313" key="2">
    <source>
        <dbReference type="EnsemblMetazoa" id="XP_019773467.1"/>
    </source>
</evidence>
<evidence type="ECO:0000256" key="1">
    <source>
        <dbReference type="SAM" id="MobiDB-lite"/>
    </source>
</evidence>
<reference evidence="3" key="1">
    <citation type="journal article" date="2013" name="Genome Biol.">
        <title>Draft genome of the mountain pine beetle, Dendroctonus ponderosae Hopkins, a major forest pest.</title>
        <authorList>
            <person name="Keeling C.I."/>
            <person name="Yuen M.M."/>
            <person name="Liao N.Y."/>
            <person name="Docking T.R."/>
            <person name="Chan S.K."/>
            <person name="Taylor G.A."/>
            <person name="Palmquist D.L."/>
            <person name="Jackman S.D."/>
            <person name="Nguyen A."/>
            <person name="Li M."/>
            <person name="Henderson H."/>
            <person name="Janes J.K."/>
            <person name="Zhao Y."/>
            <person name="Pandoh P."/>
            <person name="Moore R."/>
            <person name="Sperling F.A."/>
            <person name="Huber D.P."/>
            <person name="Birol I."/>
            <person name="Jones S.J."/>
            <person name="Bohlmann J."/>
        </authorList>
    </citation>
    <scope>NUCLEOTIDE SEQUENCE</scope>
</reference>
<dbReference type="Proteomes" id="UP000019118">
    <property type="component" value="Unassembled WGS sequence"/>
</dbReference>
<dbReference type="GeneID" id="109546792"/>
<evidence type="ECO:0000313" key="3">
    <source>
        <dbReference type="Proteomes" id="UP000019118"/>
    </source>
</evidence>
<reference evidence="2" key="2">
    <citation type="submission" date="2024-08" db="UniProtKB">
        <authorList>
            <consortium name="EnsemblMetazoa"/>
        </authorList>
    </citation>
    <scope>IDENTIFICATION</scope>
</reference>
<protein>
    <submittedName>
        <fullName evidence="2">Uncharacterized protein</fullName>
    </submittedName>
</protein>
<sequence length="269" mass="31313">MRLTGRALKPFRNSRELNKAFGGMFTQLRLKHRSAQNLEEVEQKRECVEPCRLPKKSIWSVFRRTKKPAQKSLEKEKPQKKECETVKFVTEEQAKRDLSAISQMGGTVYRTCGTAYVLQKEHYQQPSEPKVSSEEKILQEMLKDPTLKGQKDPMPPFQSVELKLIELNERKLHPLYKKLMSIPKKTSSKALNSKAPGLFYKTRSGPVMPEEFPPHLKINKELFEKKNIFYDGKRALVPQQMLARMVEMKQNERPQLKLQVPEKPDCSEK</sequence>
<accession>A0AAR5QJZ8</accession>
<organism evidence="2 3">
    <name type="scientific">Dendroctonus ponderosae</name>
    <name type="common">Mountain pine beetle</name>
    <dbReference type="NCBI Taxonomy" id="77166"/>
    <lineage>
        <taxon>Eukaryota</taxon>
        <taxon>Metazoa</taxon>
        <taxon>Ecdysozoa</taxon>
        <taxon>Arthropoda</taxon>
        <taxon>Hexapoda</taxon>
        <taxon>Insecta</taxon>
        <taxon>Pterygota</taxon>
        <taxon>Neoptera</taxon>
        <taxon>Endopterygota</taxon>
        <taxon>Coleoptera</taxon>
        <taxon>Polyphaga</taxon>
        <taxon>Cucujiformia</taxon>
        <taxon>Curculionidae</taxon>
        <taxon>Scolytinae</taxon>
        <taxon>Dendroctonus</taxon>
    </lineage>
</organism>
<proteinExistence type="predicted"/>
<feature type="region of interest" description="Disordered" evidence="1">
    <location>
        <begin position="248"/>
        <end position="269"/>
    </location>
</feature>
<dbReference type="AlphaFoldDB" id="A0AAR5QJZ8"/>
<dbReference type="EnsemblMetazoa" id="XM_019917908.1">
    <property type="protein sequence ID" value="XP_019773467.1"/>
    <property type="gene ID" value="LOC109546792"/>
</dbReference>